<proteinExistence type="predicted"/>
<evidence type="ECO:0000313" key="3">
    <source>
        <dbReference type="Proteomes" id="UP001420932"/>
    </source>
</evidence>
<dbReference type="InterPro" id="IPR004332">
    <property type="entry name" value="Transposase_MuDR"/>
</dbReference>
<dbReference type="EMBL" id="JBBNAF010000011">
    <property type="protein sequence ID" value="KAK9098350.1"/>
    <property type="molecule type" value="Genomic_DNA"/>
</dbReference>
<evidence type="ECO:0000259" key="1">
    <source>
        <dbReference type="Pfam" id="PF03108"/>
    </source>
</evidence>
<dbReference type="AlphaFoldDB" id="A0AAP0ERK6"/>
<feature type="domain" description="Transposase MuDR plant" evidence="1">
    <location>
        <begin position="119"/>
        <end position="178"/>
    </location>
</feature>
<accession>A0AAP0ERK6</accession>
<dbReference type="PANTHER" id="PTHR31973:SF187">
    <property type="entry name" value="MUTATOR TRANSPOSASE MUDRA PROTEIN"/>
    <property type="match status" value="1"/>
</dbReference>
<dbReference type="Pfam" id="PF03108">
    <property type="entry name" value="DBD_Tnp_Mut"/>
    <property type="match status" value="1"/>
</dbReference>
<comment type="caution">
    <text evidence="2">The sequence shown here is derived from an EMBL/GenBank/DDBJ whole genome shotgun (WGS) entry which is preliminary data.</text>
</comment>
<protein>
    <recommendedName>
        <fullName evidence="1">Transposase MuDR plant domain-containing protein</fullName>
    </recommendedName>
</protein>
<evidence type="ECO:0000313" key="2">
    <source>
        <dbReference type="EMBL" id="KAK9098350.1"/>
    </source>
</evidence>
<organism evidence="2 3">
    <name type="scientific">Stephania yunnanensis</name>
    <dbReference type="NCBI Taxonomy" id="152371"/>
    <lineage>
        <taxon>Eukaryota</taxon>
        <taxon>Viridiplantae</taxon>
        <taxon>Streptophyta</taxon>
        <taxon>Embryophyta</taxon>
        <taxon>Tracheophyta</taxon>
        <taxon>Spermatophyta</taxon>
        <taxon>Magnoliopsida</taxon>
        <taxon>Ranunculales</taxon>
        <taxon>Menispermaceae</taxon>
        <taxon>Menispermoideae</taxon>
        <taxon>Cissampelideae</taxon>
        <taxon>Stephania</taxon>
    </lineage>
</organism>
<keyword evidence="3" id="KW-1185">Reference proteome</keyword>
<dbReference type="PANTHER" id="PTHR31973">
    <property type="entry name" value="POLYPROTEIN, PUTATIVE-RELATED"/>
    <property type="match status" value="1"/>
</dbReference>
<name>A0AAP0ERK6_9MAGN</name>
<dbReference type="Proteomes" id="UP001420932">
    <property type="component" value="Unassembled WGS sequence"/>
</dbReference>
<reference evidence="2 3" key="1">
    <citation type="submission" date="2024-01" db="EMBL/GenBank/DDBJ databases">
        <title>Genome assemblies of Stephania.</title>
        <authorList>
            <person name="Yang L."/>
        </authorList>
    </citation>
    <scope>NUCLEOTIDE SEQUENCE [LARGE SCALE GENOMIC DNA]</scope>
    <source>
        <strain evidence="2">YNDBR</strain>
        <tissue evidence="2">Leaf</tissue>
    </source>
</reference>
<gene>
    <name evidence="2" type="ORF">Syun_025395</name>
</gene>
<sequence>MHDERGESRVEGGELQVYGGELVGDEIDECERDEGDEDSEEAANDYLVGELVSDDEVVGAMSDYQIGEYSDCNESEYFESDDMGSYCSDIGSEDENRFVRRKNRRLRFDTNSDISVFCLGMIFTSMAEARQAVKKYAIKKGLGVKLVKNDKRRLRARCKEGCPWKILISMENNDETLTVKTYVHTHKCQRVEKVEVCQL</sequence>